<proteinExistence type="predicted"/>
<keyword evidence="2" id="KW-1185">Reference proteome</keyword>
<name>A0A7W8DQK6_9BACT</name>
<reference evidence="1 2" key="1">
    <citation type="submission" date="2020-08" db="EMBL/GenBank/DDBJ databases">
        <title>Genomic Encyclopedia of Type Strains, Phase IV (KMG-IV): sequencing the most valuable type-strain genomes for metagenomic binning, comparative biology and taxonomic classification.</title>
        <authorList>
            <person name="Goeker M."/>
        </authorList>
    </citation>
    <scope>NUCLEOTIDE SEQUENCE [LARGE SCALE GENOMIC DNA]</scope>
    <source>
        <strain evidence="1 2">DSM 12251</strain>
    </source>
</reference>
<dbReference type="RefSeq" id="WP_184208937.1">
    <property type="nucleotide sequence ID" value="NZ_JACHIF010000004.1"/>
</dbReference>
<gene>
    <name evidence="1" type="ORF">HNQ64_002543</name>
</gene>
<accession>A0A7W8DQK6</accession>
<dbReference type="Proteomes" id="UP000534294">
    <property type="component" value="Unassembled WGS sequence"/>
</dbReference>
<evidence type="ECO:0000313" key="1">
    <source>
        <dbReference type="EMBL" id="MBB5038285.1"/>
    </source>
</evidence>
<sequence>MKTAQNAPEELLNELVILGFAPGRWDSKDCRILDLKNDEGHTALRVTLDYDGEPKPQTTSLLKLDGRNSQSVEWSSQNMSASMPLPGLLALIKACL</sequence>
<dbReference type="AlphaFoldDB" id="A0A7W8DQK6"/>
<comment type="caution">
    <text evidence="1">The sequence shown here is derived from an EMBL/GenBank/DDBJ whole genome shotgun (WGS) entry which is preliminary data.</text>
</comment>
<evidence type="ECO:0000313" key="2">
    <source>
        <dbReference type="Proteomes" id="UP000534294"/>
    </source>
</evidence>
<protein>
    <submittedName>
        <fullName evidence="1">Uncharacterized protein</fullName>
    </submittedName>
</protein>
<organism evidence="1 2">
    <name type="scientific">Prosthecobacter dejongeii</name>
    <dbReference type="NCBI Taxonomy" id="48465"/>
    <lineage>
        <taxon>Bacteria</taxon>
        <taxon>Pseudomonadati</taxon>
        <taxon>Verrucomicrobiota</taxon>
        <taxon>Verrucomicrobiia</taxon>
        <taxon>Verrucomicrobiales</taxon>
        <taxon>Verrucomicrobiaceae</taxon>
        <taxon>Prosthecobacter</taxon>
    </lineage>
</organism>
<dbReference type="EMBL" id="JACHIF010000004">
    <property type="protein sequence ID" value="MBB5038285.1"/>
    <property type="molecule type" value="Genomic_DNA"/>
</dbReference>